<dbReference type="InterPro" id="IPR057499">
    <property type="entry name" value="Kelch_FKB95"/>
</dbReference>
<gene>
    <name evidence="3" type="ORF">PIB30_097794</name>
</gene>
<evidence type="ECO:0000313" key="3">
    <source>
        <dbReference type="EMBL" id="MED6213895.1"/>
    </source>
</evidence>
<reference evidence="3 4" key="1">
    <citation type="journal article" date="2023" name="Plants (Basel)">
        <title>Bridging the Gap: Combining Genomics and Transcriptomics Approaches to Understand Stylosanthes scabra, an Orphan Legume from the Brazilian Caatinga.</title>
        <authorList>
            <person name="Ferreira-Neto J.R.C."/>
            <person name="da Silva M.D."/>
            <person name="Binneck E."/>
            <person name="de Melo N.F."/>
            <person name="da Silva R.H."/>
            <person name="de Melo A.L.T.M."/>
            <person name="Pandolfi V."/>
            <person name="Bustamante F.O."/>
            <person name="Brasileiro-Vidal A.C."/>
            <person name="Benko-Iseppon A.M."/>
        </authorList>
    </citation>
    <scope>NUCLEOTIDE SEQUENCE [LARGE SCALE GENOMIC DNA]</scope>
    <source>
        <tissue evidence="3">Leaves</tissue>
    </source>
</reference>
<proteinExistence type="predicted"/>
<evidence type="ECO:0008006" key="5">
    <source>
        <dbReference type="Google" id="ProtNLM"/>
    </source>
</evidence>
<feature type="domain" description="FKB95-like N-terminal Kelch" evidence="2">
    <location>
        <begin position="90"/>
        <end position="353"/>
    </location>
</feature>
<dbReference type="Pfam" id="PF00646">
    <property type="entry name" value="F-box"/>
    <property type="match status" value="1"/>
</dbReference>
<protein>
    <recommendedName>
        <fullName evidence="5">F-box domain-containing protein</fullName>
    </recommendedName>
</protein>
<dbReference type="Proteomes" id="UP001341840">
    <property type="component" value="Unassembled WGS sequence"/>
</dbReference>
<comment type="caution">
    <text evidence="3">The sequence shown here is derived from an EMBL/GenBank/DDBJ whole genome shotgun (WGS) entry which is preliminary data.</text>
</comment>
<dbReference type="Gene3D" id="2.120.10.80">
    <property type="entry name" value="Kelch-type beta propeller"/>
    <property type="match status" value="1"/>
</dbReference>
<dbReference type="SMART" id="SM00612">
    <property type="entry name" value="Kelch"/>
    <property type="match status" value="1"/>
</dbReference>
<dbReference type="CDD" id="cd22152">
    <property type="entry name" value="F-box_AtAFR-like"/>
    <property type="match status" value="1"/>
</dbReference>
<dbReference type="Pfam" id="PF25210">
    <property type="entry name" value="Kelch_FKB95"/>
    <property type="match status" value="1"/>
</dbReference>
<evidence type="ECO:0000259" key="1">
    <source>
        <dbReference type="Pfam" id="PF00646"/>
    </source>
</evidence>
<dbReference type="InterPro" id="IPR006652">
    <property type="entry name" value="Kelch_1"/>
</dbReference>
<dbReference type="PANTHER" id="PTHR24414">
    <property type="entry name" value="F-BOX/KELCH-REPEAT PROTEIN SKIP4"/>
    <property type="match status" value="1"/>
</dbReference>
<dbReference type="EMBL" id="JASCZI010244091">
    <property type="protein sequence ID" value="MED6213895.1"/>
    <property type="molecule type" value="Genomic_DNA"/>
</dbReference>
<keyword evidence="4" id="KW-1185">Reference proteome</keyword>
<feature type="domain" description="F-box" evidence="1">
    <location>
        <begin position="11"/>
        <end position="51"/>
    </location>
</feature>
<dbReference type="InterPro" id="IPR050354">
    <property type="entry name" value="F-box/kelch-repeat_ARATH"/>
</dbReference>
<dbReference type="InterPro" id="IPR001810">
    <property type="entry name" value="F-box_dom"/>
</dbReference>
<accession>A0ABU6YU04</accession>
<dbReference type="SUPFAM" id="SSF117281">
    <property type="entry name" value="Kelch motif"/>
    <property type="match status" value="1"/>
</dbReference>
<sequence length="391" mass="44880">MDHHEEEDELIPCLPWDVALNCLARVPRSHHRALSLVSKPIRSLLLSPLFYATRSTLHCTQPVIYITLRNSQSQLWFSLPLNSSAPLFPSPIPSPPIPFPGFHRGHAYALLGHDIYVMGGFSRSSDPSSKEVWILDCRFNRWRPGPTMRYYRRDAFAVVLDGKIYVMGGTNMFRPRCHRLPSCNWGEVLDPAVGIWEEISRPAGANSRIPISDCKVVGGKLYVGCIHVMGGMQWWEYRSRGRVWKRVNLLPRFWSPGNIIRRRIVDDDGDEEFQDLQWCKGRIQWVEAKEQGIWNTKGVKDSSLNTLLPKTFAKAAAMVTTHSGELFLVCMHKRHESQFHYYTGCSRIEINKTTNERGELQLHATRCWSQNVHCFNSSSTYKFVSCFALDI</sequence>
<organism evidence="3 4">
    <name type="scientific">Stylosanthes scabra</name>
    <dbReference type="NCBI Taxonomy" id="79078"/>
    <lineage>
        <taxon>Eukaryota</taxon>
        <taxon>Viridiplantae</taxon>
        <taxon>Streptophyta</taxon>
        <taxon>Embryophyta</taxon>
        <taxon>Tracheophyta</taxon>
        <taxon>Spermatophyta</taxon>
        <taxon>Magnoliopsida</taxon>
        <taxon>eudicotyledons</taxon>
        <taxon>Gunneridae</taxon>
        <taxon>Pentapetalae</taxon>
        <taxon>rosids</taxon>
        <taxon>fabids</taxon>
        <taxon>Fabales</taxon>
        <taxon>Fabaceae</taxon>
        <taxon>Papilionoideae</taxon>
        <taxon>50 kb inversion clade</taxon>
        <taxon>dalbergioids sensu lato</taxon>
        <taxon>Dalbergieae</taxon>
        <taxon>Pterocarpus clade</taxon>
        <taxon>Stylosanthes</taxon>
    </lineage>
</organism>
<evidence type="ECO:0000259" key="2">
    <source>
        <dbReference type="Pfam" id="PF25210"/>
    </source>
</evidence>
<dbReference type="PANTHER" id="PTHR24414:SF23">
    <property type="entry name" value="F-BOX_KELCH-REPEAT PROTEIN SKIP6"/>
    <property type="match status" value="1"/>
</dbReference>
<name>A0ABU6YU04_9FABA</name>
<evidence type="ECO:0000313" key="4">
    <source>
        <dbReference type="Proteomes" id="UP001341840"/>
    </source>
</evidence>
<dbReference type="InterPro" id="IPR015915">
    <property type="entry name" value="Kelch-typ_b-propeller"/>
</dbReference>